<name>A0A4U9D6C1_RAOTE</name>
<gene>
    <name evidence="2" type="ORF">NCTC9185_03707</name>
</gene>
<evidence type="ECO:0000313" key="3">
    <source>
        <dbReference type="Proteomes" id="UP000339249"/>
    </source>
</evidence>
<accession>A0A4U9D6C1</accession>
<evidence type="ECO:0000313" key="2">
    <source>
        <dbReference type="EMBL" id="VTN11748.1"/>
    </source>
</evidence>
<keyword evidence="1" id="KW-0812">Transmembrane</keyword>
<feature type="transmembrane region" description="Helical" evidence="1">
    <location>
        <begin position="25"/>
        <end position="43"/>
    </location>
</feature>
<keyword evidence="1" id="KW-0472">Membrane</keyword>
<dbReference type="AlphaFoldDB" id="A0A4U9D6C1"/>
<dbReference type="Proteomes" id="UP000339249">
    <property type="component" value="Unassembled WGS sequence"/>
</dbReference>
<keyword evidence="1" id="KW-1133">Transmembrane helix</keyword>
<sequence>MTSRFFSGYTTPPVLPLKSPMLKKLRFIVPLLALAALVVWWFTPRYCEEDEAYYRSVFCLIDHHDSRAFLHDMESVVEGGNSDYALHKIRYIPALGEKMRQTWQQLSPDEQRASREDRQRCYQLMGEKKQD</sequence>
<dbReference type="EMBL" id="CABDVU010000001">
    <property type="protein sequence ID" value="VTN11748.1"/>
    <property type="molecule type" value="Genomic_DNA"/>
</dbReference>
<proteinExistence type="predicted"/>
<reference evidence="2 3" key="1">
    <citation type="submission" date="2019-04" db="EMBL/GenBank/DDBJ databases">
        <authorList>
            <consortium name="Pathogen Informatics"/>
        </authorList>
    </citation>
    <scope>NUCLEOTIDE SEQUENCE [LARGE SCALE GENOMIC DNA]</scope>
    <source>
        <strain evidence="2 3">NCTC9185</strain>
    </source>
</reference>
<organism evidence="2 3">
    <name type="scientific">Raoultella terrigena</name>
    <name type="common">Klebsiella terrigena</name>
    <dbReference type="NCBI Taxonomy" id="577"/>
    <lineage>
        <taxon>Bacteria</taxon>
        <taxon>Pseudomonadati</taxon>
        <taxon>Pseudomonadota</taxon>
        <taxon>Gammaproteobacteria</taxon>
        <taxon>Enterobacterales</taxon>
        <taxon>Enterobacteriaceae</taxon>
        <taxon>Klebsiella/Raoultella group</taxon>
        <taxon>Raoultella</taxon>
    </lineage>
</organism>
<evidence type="ECO:0000256" key="1">
    <source>
        <dbReference type="SAM" id="Phobius"/>
    </source>
</evidence>
<protein>
    <submittedName>
        <fullName evidence="2">Uncharacterized protein</fullName>
    </submittedName>
</protein>